<dbReference type="EMBL" id="JAGGJV010000004">
    <property type="protein sequence ID" value="MBP1858999.1"/>
    <property type="molecule type" value="Genomic_DNA"/>
</dbReference>
<keyword evidence="10" id="KW-1185">Reference proteome</keyword>
<evidence type="ECO:0000259" key="8">
    <source>
        <dbReference type="Pfam" id="PF01850"/>
    </source>
</evidence>
<organism evidence="9 10">
    <name type="scientific">Rhizobium herbae</name>
    <dbReference type="NCBI Taxonomy" id="508661"/>
    <lineage>
        <taxon>Bacteria</taxon>
        <taxon>Pseudomonadati</taxon>
        <taxon>Pseudomonadota</taxon>
        <taxon>Alphaproteobacteria</taxon>
        <taxon>Hyphomicrobiales</taxon>
        <taxon>Rhizobiaceae</taxon>
        <taxon>Rhizobium/Agrobacterium group</taxon>
        <taxon>Rhizobium</taxon>
    </lineage>
</organism>
<dbReference type="PANTHER" id="PTHR33653:SF1">
    <property type="entry name" value="RIBONUCLEASE VAPC2"/>
    <property type="match status" value="1"/>
</dbReference>
<comment type="caution">
    <text evidence="9">The sequence shown here is derived from an EMBL/GenBank/DDBJ whole genome shotgun (WGS) entry which is preliminary data.</text>
</comment>
<keyword evidence="3" id="KW-0540">Nuclease</keyword>
<proteinExistence type="inferred from homology"/>
<keyword evidence="5" id="KW-0378">Hydrolase</keyword>
<evidence type="ECO:0000313" key="10">
    <source>
        <dbReference type="Proteomes" id="UP000823786"/>
    </source>
</evidence>
<evidence type="ECO:0000256" key="6">
    <source>
        <dbReference type="ARBA" id="ARBA00022842"/>
    </source>
</evidence>
<evidence type="ECO:0000256" key="3">
    <source>
        <dbReference type="ARBA" id="ARBA00022722"/>
    </source>
</evidence>
<keyword evidence="2" id="KW-1277">Toxin-antitoxin system</keyword>
<reference evidence="9 10" key="1">
    <citation type="submission" date="2021-03" db="EMBL/GenBank/DDBJ databases">
        <title>Genomic Encyclopedia of Type Strains, Phase IV (KMG-IV): sequencing the most valuable type-strain genomes for metagenomic binning, comparative biology and taxonomic classification.</title>
        <authorList>
            <person name="Goeker M."/>
        </authorList>
    </citation>
    <scope>NUCLEOTIDE SEQUENCE [LARGE SCALE GENOMIC DNA]</scope>
    <source>
        <strain evidence="9 10">DSM 26427</strain>
    </source>
</reference>
<dbReference type="InterPro" id="IPR029060">
    <property type="entry name" value="PIN-like_dom_sf"/>
</dbReference>
<dbReference type="InterPro" id="IPR050556">
    <property type="entry name" value="Type_II_TA_system_RNase"/>
</dbReference>
<feature type="domain" description="PIN" evidence="8">
    <location>
        <begin position="4"/>
        <end position="124"/>
    </location>
</feature>
<dbReference type="SUPFAM" id="SSF88723">
    <property type="entry name" value="PIN domain-like"/>
    <property type="match status" value="1"/>
</dbReference>
<dbReference type="InterPro" id="IPR002716">
    <property type="entry name" value="PIN_dom"/>
</dbReference>
<comment type="similarity">
    <text evidence="7">Belongs to the PINc/VapC protein family.</text>
</comment>
<keyword evidence="4" id="KW-0479">Metal-binding</keyword>
<evidence type="ECO:0000256" key="1">
    <source>
        <dbReference type="ARBA" id="ARBA00001946"/>
    </source>
</evidence>
<gene>
    <name evidence="9" type="ORF">J2Z75_002511</name>
</gene>
<dbReference type="RefSeq" id="WP_209852673.1">
    <property type="nucleotide sequence ID" value="NZ_JAGGJV010000004.1"/>
</dbReference>
<evidence type="ECO:0000256" key="7">
    <source>
        <dbReference type="ARBA" id="ARBA00038093"/>
    </source>
</evidence>
<evidence type="ECO:0000313" key="9">
    <source>
        <dbReference type="EMBL" id="MBP1858999.1"/>
    </source>
</evidence>
<comment type="cofactor">
    <cofactor evidence="1">
        <name>Mg(2+)</name>
        <dbReference type="ChEBI" id="CHEBI:18420"/>
    </cofactor>
</comment>
<name>A0ABS4EM19_9HYPH</name>
<dbReference type="CDD" id="cd09854">
    <property type="entry name" value="PIN_VapC-like"/>
    <property type="match status" value="1"/>
</dbReference>
<dbReference type="Proteomes" id="UP000823786">
    <property type="component" value="Unassembled WGS sequence"/>
</dbReference>
<protein>
    <submittedName>
        <fullName evidence="9">Nucleic acid-binding protein</fullName>
    </submittedName>
</protein>
<accession>A0ABS4EM19</accession>
<dbReference type="PANTHER" id="PTHR33653">
    <property type="entry name" value="RIBONUCLEASE VAPC2"/>
    <property type="match status" value="1"/>
</dbReference>
<sequence>MATLVDTNVLVDIAVRDPLWLGWSKAQLLSAAKRGAVVINPIIYSEFSVRYQRMEDVDLLLPEPDYSRENLPWTAAFAAGAAFRKYRQAGGGRDRVLPDFLIGAHAAIRGHIILTRDPKGYRTYFPSVELITPETHP</sequence>
<keyword evidence="6" id="KW-0460">Magnesium</keyword>
<dbReference type="Gene3D" id="3.40.50.1010">
    <property type="entry name" value="5'-nuclease"/>
    <property type="match status" value="1"/>
</dbReference>
<evidence type="ECO:0000256" key="2">
    <source>
        <dbReference type="ARBA" id="ARBA00022649"/>
    </source>
</evidence>
<evidence type="ECO:0000256" key="4">
    <source>
        <dbReference type="ARBA" id="ARBA00022723"/>
    </source>
</evidence>
<dbReference type="Pfam" id="PF01850">
    <property type="entry name" value="PIN"/>
    <property type="match status" value="1"/>
</dbReference>
<evidence type="ECO:0000256" key="5">
    <source>
        <dbReference type="ARBA" id="ARBA00022801"/>
    </source>
</evidence>